<protein>
    <recommendedName>
        <fullName evidence="9">AI-2E family transporter</fullName>
    </recommendedName>
</protein>
<accession>B3EGU2</accession>
<feature type="transmembrane region" description="Helical" evidence="6">
    <location>
        <begin position="21"/>
        <end position="38"/>
    </location>
</feature>
<evidence type="ECO:0000256" key="5">
    <source>
        <dbReference type="ARBA" id="ARBA00023136"/>
    </source>
</evidence>
<dbReference type="STRING" id="290315.Clim_2181"/>
<evidence type="ECO:0000256" key="3">
    <source>
        <dbReference type="ARBA" id="ARBA00022692"/>
    </source>
</evidence>
<comment type="subcellular location">
    <subcellularLocation>
        <location evidence="1">Membrane</location>
        <topology evidence="1">Multi-pass membrane protein</topology>
    </subcellularLocation>
</comment>
<keyword evidence="4 6" id="KW-1133">Transmembrane helix</keyword>
<sequence length="376" mass="42232" precursor="true">MAAYEKQTINKTGMTMNRFTASKVVLLLIVFVISALFFAMIRYFFMAIFLAAIFSALSMPIYSRIERFVRGRKNLSSALTMISLFIMVFLPFTAVMGIVAVQAVNISRAAVPWIQAQLKEPATYNTMLQSFPYYRELELYREEILQKAAELAGTAGTFLFNSLSSITVTAMNELFLMFIFLYTMFFFLKDGRLLLEKIMYYVPLDESDQYRLLDRFLSVTRATLKGTMVVGLIQGSVAGLALHLAGIESALFWGTIMSVLSVVPVLGPPLVWLPAAIYLAVTGHYTEAAAVFLFCSIIVSQLDNVLRPILIGRDTQMHELMIFFGTLGGLGLFGLFGFIIGPIVAALFITVWEIYGETFSDYLQEVKRKSERRIDS</sequence>
<evidence type="ECO:0000256" key="2">
    <source>
        <dbReference type="ARBA" id="ARBA00009773"/>
    </source>
</evidence>
<feature type="transmembrane region" description="Helical" evidence="6">
    <location>
        <begin position="166"/>
        <end position="188"/>
    </location>
</feature>
<dbReference type="Pfam" id="PF01594">
    <property type="entry name" value="AI-2E_transport"/>
    <property type="match status" value="1"/>
</dbReference>
<evidence type="ECO:0000256" key="1">
    <source>
        <dbReference type="ARBA" id="ARBA00004141"/>
    </source>
</evidence>
<reference evidence="7 8" key="1">
    <citation type="submission" date="2008-05" db="EMBL/GenBank/DDBJ databases">
        <title>Complete sequence of Chlorobium limicola DSM 245.</title>
        <authorList>
            <consortium name="US DOE Joint Genome Institute"/>
            <person name="Lucas S."/>
            <person name="Copeland A."/>
            <person name="Lapidus A."/>
            <person name="Glavina del Rio T."/>
            <person name="Dalin E."/>
            <person name="Tice H."/>
            <person name="Bruce D."/>
            <person name="Goodwin L."/>
            <person name="Pitluck S."/>
            <person name="Schmutz J."/>
            <person name="Larimer F."/>
            <person name="Land M."/>
            <person name="Hauser L."/>
            <person name="Kyrpides N."/>
            <person name="Ovchinnikova G."/>
            <person name="Zhao F."/>
            <person name="Li T."/>
            <person name="Liu Z."/>
            <person name="Overmann J."/>
            <person name="Bryant D.A."/>
            <person name="Richardson P."/>
        </authorList>
    </citation>
    <scope>NUCLEOTIDE SEQUENCE [LARGE SCALE GENOMIC DNA]</scope>
    <source>
        <strain evidence="8">DSM 245 / NBRC 103803 / 6330</strain>
    </source>
</reference>
<dbReference type="EMBL" id="CP001097">
    <property type="protein sequence ID" value="ACD91205.1"/>
    <property type="molecule type" value="Genomic_DNA"/>
</dbReference>
<evidence type="ECO:0008006" key="9">
    <source>
        <dbReference type="Google" id="ProtNLM"/>
    </source>
</evidence>
<gene>
    <name evidence="7" type="ordered locus">Clim_2181</name>
</gene>
<comment type="similarity">
    <text evidence="2">Belongs to the autoinducer-2 exporter (AI-2E) (TC 2.A.86) family.</text>
</comment>
<evidence type="ECO:0000256" key="6">
    <source>
        <dbReference type="SAM" id="Phobius"/>
    </source>
</evidence>
<dbReference type="InterPro" id="IPR002549">
    <property type="entry name" value="AI-2E-like"/>
</dbReference>
<dbReference type="HOGENOM" id="CLU_041771_2_3_10"/>
<dbReference type="AlphaFoldDB" id="B3EGU2"/>
<dbReference type="PANTHER" id="PTHR21716">
    <property type="entry name" value="TRANSMEMBRANE PROTEIN"/>
    <property type="match status" value="1"/>
</dbReference>
<evidence type="ECO:0000313" key="8">
    <source>
        <dbReference type="Proteomes" id="UP000008841"/>
    </source>
</evidence>
<feature type="transmembrane region" description="Helical" evidence="6">
    <location>
        <begin position="44"/>
        <end position="62"/>
    </location>
</feature>
<dbReference type="KEGG" id="cli:Clim_2181"/>
<feature type="transmembrane region" description="Helical" evidence="6">
    <location>
        <begin position="277"/>
        <end position="299"/>
    </location>
</feature>
<organism evidence="7 8">
    <name type="scientific">Chlorobium limicola (strain DSM 245 / NBRC 103803 / 6330)</name>
    <dbReference type="NCBI Taxonomy" id="290315"/>
    <lineage>
        <taxon>Bacteria</taxon>
        <taxon>Pseudomonadati</taxon>
        <taxon>Chlorobiota</taxon>
        <taxon>Chlorobiia</taxon>
        <taxon>Chlorobiales</taxon>
        <taxon>Chlorobiaceae</taxon>
        <taxon>Chlorobium/Pelodictyon group</taxon>
        <taxon>Chlorobium</taxon>
    </lineage>
</organism>
<dbReference type="eggNOG" id="COG0628">
    <property type="taxonomic scope" value="Bacteria"/>
</dbReference>
<evidence type="ECO:0000313" key="7">
    <source>
        <dbReference type="EMBL" id="ACD91205.1"/>
    </source>
</evidence>
<feature type="transmembrane region" description="Helical" evidence="6">
    <location>
        <begin position="250"/>
        <end position="271"/>
    </location>
</feature>
<dbReference type="PANTHER" id="PTHR21716:SF4">
    <property type="entry name" value="TRANSMEMBRANE PROTEIN 245"/>
    <property type="match status" value="1"/>
</dbReference>
<keyword evidence="3 6" id="KW-0812">Transmembrane</keyword>
<evidence type="ECO:0000256" key="4">
    <source>
        <dbReference type="ARBA" id="ARBA00022989"/>
    </source>
</evidence>
<feature type="transmembrane region" description="Helical" evidence="6">
    <location>
        <begin position="320"/>
        <end position="352"/>
    </location>
</feature>
<feature type="transmembrane region" description="Helical" evidence="6">
    <location>
        <begin position="82"/>
        <end position="104"/>
    </location>
</feature>
<dbReference type="Proteomes" id="UP000008841">
    <property type="component" value="Chromosome"/>
</dbReference>
<proteinExistence type="inferred from homology"/>
<dbReference type="GO" id="GO:0016020">
    <property type="term" value="C:membrane"/>
    <property type="evidence" value="ECO:0007669"/>
    <property type="project" value="UniProtKB-SubCell"/>
</dbReference>
<name>B3EGU2_CHLL2</name>
<keyword evidence="5 6" id="KW-0472">Membrane</keyword>